<evidence type="ECO:0000256" key="4">
    <source>
        <dbReference type="ARBA" id="ARBA00023002"/>
    </source>
</evidence>
<feature type="chain" id="PRO_5012225518" description="FAD-binding PCMH-type domain-containing protein" evidence="5">
    <location>
        <begin position="25"/>
        <end position="541"/>
    </location>
</feature>
<dbReference type="GO" id="GO:0071949">
    <property type="term" value="F:FAD binding"/>
    <property type="evidence" value="ECO:0007669"/>
    <property type="project" value="InterPro"/>
</dbReference>
<evidence type="ECO:0000259" key="6">
    <source>
        <dbReference type="PROSITE" id="PS51387"/>
    </source>
</evidence>
<dbReference type="InterPro" id="IPR036318">
    <property type="entry name" value="FAD-bd_PCMH-like_sf"/>
</dbReference>
<keyword evidence="8" id="KW-1185">Reference proteome</keyword>
<dbReference type="Gene3D" id="3.40.462.20">
    <property type="match status" value="1"/>
</dbReference>
<keyword evidence="3" id="KW-0274">FAD</keyword>
<evidence type="ECO:0000256" key="5">
    <source>
        <dbReference type="SAM" id="SignalP"/>
    </source>
</evidence>
<dbReference type="SUPFAM" id="SSF55103">
    <property type="entry name" value="FAD-linked oxidases, C-terminal domain"/>
    <property type="match status" value="1"/>
</dbReference>
<dbReference type="InterPro" id="IPR016166">
    <property type="entry name" value="FAD-bd_PCMH"/>
</dbReference>
<dbReference type="Pfam" id="PF01565">
    <property type="entry name" value="FAD_binding_4"/>
    <property type="match status" value="1"/>
</dbReference>
<comment type="caution">
    <text evidence="7">The sequence shown here is derived from an EMBL/GenBank/DDBJ whole genome shotgun (WGS) entry which is preliminary data.</text>
</comment>
<dbReference type="InterPro" id="IPR016169">
    <property type="entry name" value="FAD-bd_PCMH_sub2"/>
</dbReference>
<evidence type="ECO:0000256" key="2">
    <source>
        <dbReference type="ARBA" id="ARBA00022630"/>
    </source>
</evidence>
<dbReference type="GO" id="GO:0016491">
    <property type="term" value="F:oxidoreductase activity"/>
    <property type="evidence" value="ECO:0007669"/>
    <property type="project" value="UniProtKB-KW"/>
</dbReference>
<dbReference type="InterPro" id="IPR016164">
    <property type="entry name" value="FAD-linked_Oxase-like_C"/>
</dbReference>
<dbReference type="Gene3D" id="3.30.43.10">
    <property type="entry name" value="Uridine Diphospho-n-acetylenolpyruvylglucosamine Reductase, domain 2"/>
    <property type="match status" value="1"/>
</dbReference>
<reference evidence="7 8" key="1">
    <citation type="submission" date="2017-10" db="EMBL/GenBank/DDBJ databases">
        <title>Comparative genomics in systemic dimorphic fungi from Ajellomycetaceae.</title>
        <authorList>
            <person name="Munoz J.F."/>
            <person name="Mcewen J.G."/>
            <person name="Clay O.K."/>
            <person name="Cuomo C.A."/>
        </authorList>
    </citation>
    <scope>NUCLEOTIDE SEQUENCE [LARGE SCALE GENOMIC DNA]</scope>
    <source>
        <strain evidence="7 8">UAMH5409</strain>
    </source>
</reference>
<evidence type="ECO:0000313" key="8">
    <source>
        <dbReference type="Proteomes" id="UP000223968"/>
    </source>
</evidence>
<dbReference type="Proteomes" id="UP000223968">
    <property type="component" value="Unassembled WGS sequence"/>
</dbReference>
<dbReference type="EMBL" id="PDNB01000001">
    <property type="protein sequence ID" value="PGH19063.1"/>
    <property type="molecule type" value="Genomic_DNA"/>
</dbReference>
<evidence type="ECO:0000313" key="7">
    <source>
        <dbReference type="EMBL" id="PGH19063.1"/>
    </source>
</evidence>
<gene>
    <name evidence="7" type="ORF">AJ79_00097</name>
</gene>
<proteinExistence type="inferred from homology"/>
<evidence type="ECO:0000256" key="3">
    <source>
        <dbReference type="ARBA" id="ARBA00022827"/>
    </source>
</evidence>
<dbReference type="InterPro" id="IPR006094">
    <property type="entry name" value="Oxid_FAD_bind_N"/>
</dbReference>
<dbReference type="SUPFAM" id="SSF56176">
    <property type="entry name" value="FAD-binding/transporter-associated domain-like"/>
    <property type="match status" value="1"/>
</dbReference>
<dbReference type="PROSITE" id="PS51387">
    <property type="entry name" value="FAD_PCMH"/>
    <property type="match status" value="1"/>
</dbReference>
<keyword evidence="2" id="KW-0285">Flavoprotein</keyword>
<keyword evidence="5" id="KW-0732">Signal</keyword>
<dbReference type="Gene3D" id="3.30.465.10">
    <property type="match status" value="1"/>
</dbReference>
<dbReference type="PANTHER" id="PTHR42973:SF34">
    <property type="entry name" value="FAD BINDING DOMAIN PROTEIN (AFU_ORTHOLOGUE AFUA_3G02770)"/>
    <property type="match status" value="1"/>
</dbReference>
<dbReference type="STRING" id="1447875.A0A2B7YDF1"/>
<feature type="domain" description="FAD-binding PCMH-type" evidence="6">
    <location>
        <begin position="103"/>
        <end position="274"/>
    </location>
</feature>
<dbReference type="AlphaFoldDB" id="A0A2B7YDF1"/>
<name>A0A2B7YDF1_9EURO</name>
<dbReference type="PANTHER" id="PTHR42973">
    <property type="entry name" value="BINDING OXIDOREDUCTASE, PUTATIVE (AFU_ORTHOLOGUE AFUA_1G17690)-RELATED"/>
    <property type="match status" value="1"/>
</dbReference>
<dbReference type="InterPro" id="IPR016167">
    <property type="entry name" value="FAD-bd_PCMH_sub1"/>
</dbReference>
<dbReference type="InterPro" id="IPR050416">
    <property type="entry name" value="FAD-linked_Oxidoreductase"/>
</dbReference>
<feature type="signal peptide" evidence="5">
    <location>
        <begin position="1"/>
        <end position="24"/>
    </location>
</feature>
<organism evidence="7 8">
    <name type="scientific">Helicocarpus griseus UAMH5409</name>
    <dbReference type="NCBI Taxonomy" id="1447875"/>
    <lineage>
        <taxon>Eukaryota</taxon>
        <taxon>Fungi</taxon>
        <taxon>Dikarya</taxon>
        <taxon>Ascomycota</taxon>
        <taxon>Pezizomycotina</taxon>
        <taxon>Eurotiomycetes</taxon>
        <taxon>Eurotiomycetidae</taxon>
        <taxon>Onygenales</taxon>
        <taxon>Ajellomycetaceae</taxon>
        <taxon>Helicocarpus</taxon>
    </lineage>
</organism>
<sequence length="541" mass="58705">MSCVSQMFTLSITLLAAAAAQVLGQEFPFEPAEFNATQALLNQGFDPDALPPAAPGNSQRSVGWNCRAACTSLRLASGDDSVLTSDETEYDSFTAAYWSAQQGEVNPACIFQPTSSLEISNAVLISRLTQCPFAVKSGGHAAFPGASSIEGGITVSFAKMKKVQVSGDRKTVAIEPGNVWGEVFDRLAEHEATVIGGRMYTVGTGGLTLGGGIHFLSGQNGLACDNVVKFTLVTARGLIVEVTPTQFPDLFWALRGGGNNFGIVTEFETKLIPLPGNLIWGGTRIYPEPSFPAVYDAYTHWVTNAPSDPSVGQWVAWTFNNGMKLASAEMWSGNPVADPAIFSGYNDLPAVQDTTKVRPLNEYSTALNNSNPFGLREMFSDITFRVDREHLKRMTEIFYEEAVQITGVDGFHPVMITQPITAAMMSHMPENGGNALPLDAADGPITILQLATMWTNPHDDATVEAYNNNLLARLKEETRAMGFDRDFIYMNYASKYQDVFAGYGAENLQKLKEISQKYDPKQVFQTLQPGFFKLDGAPVGT</sequence>
<keyword evidence="4" id="KW-0560">Oxidoreductase</keyword>
<accession>A0A2B7YDF1</accession>
<protein>
    <recommendedName>
        <fullName evidence="6">FAD-binding PCMH-type domain-containing protein</fullName>
    </recommendedName>
</protein>
<dbReference type="OrthoDB" id="2151789at2759"/>
<evidence type="ECO:0000256" key="1">
    <source>
        <dbReference type="ARBA" id="ARBA00005466"/>
    </source>
</evidence>
<comment type="similarity">
    <text evidence="1">Belongs to the oxygen-dependent FAD-linked oxidoreductase family.</text>
</comment>